<reference evidence="2" key="1">
    <citation type="submission" date="2010-08" db="EMBL/GenBank/DDBJ databases">
        <authorList>
            <consortium name="Caenorhabditis japonica Sequencing Consortium"/>
            <person name="Wilson R.K."/>
        </authorList>
    </citation>
    <scope>NUCLEOTIDE SEQUENCE [LARGE SCALE GENOMIC DNA]</scope>
    <source>
        <strain evidence="2">DF5081</strain>
    </source>
</reference>
<dbReference type="Proteomes" id="UP000005237">
    <property type="component" value="Unassembled WGS sequence"/>
</dbReference>
<dbReference type="SUPFAM" id="SSF55753">
    <property type="entry name" value="Actin depolymerizing proteins"/>
    <property type="match status" value="1"/>
</dbReference>
<evidence type="ECO:0000313" key="2">
    <source>
        <dbReference type="Proteomes" id="UP000005237"/>
    </source>
</evidence>
<dbReference type="InterPro" id="IPR029006">
    <property type="entry name" value="ADF-H/Gelsolin-like_dom_sf"/>
</dbReference>
<keyword evidence="2" id="KW-1185">Reference proteome</keyword>
<dbReference type="AlphaFoldDB" id="A0A8R1ITK7"/>
<accession>A0A8R1ITK7</accession>
<proteinExistence type="predicted"/>
<name>A0A8R1ITK7_CAEJA</name>
<dbReference type="EnsemblMetazoa" id="CJA42954.1">
    <property type="protein sequence ID" value="CJA42954.1"/>
    <property type="gene ID" value="WBGene00218802"/>
</dbReference>
<organism evidence="1 2">
    <name type="scientific">Caenorhabditis japonica</name>
    <dbReference type="NCBI Taxonomy" id="281687"/>
    <lineage>
        <taxon>Eukaryota</taxon>
        <taxon>Metazoa</taxon>
        <taxon>Ecdysozoa</taxon>
        <taxon>Nematoda</taxon>
        <taxon>Chromadorea</taxon>
        <taxon>Rhabditida</taxon>
        <taxon>Rhabditina</taxon>
        <taxon>Rhabditomorpha</taxon>
        <taxon>Rhabditoidea</taxon>
        <taxon>Rhabditidae</taxon>
        <taxon>Peloderinae</taxon>
        <taxon>Caenorhabditis</taxon>
    </lineage>
</organism>
<sequence>MTLNYHAHGKQIEESYRRVSDDSEGDKWVIYDYEGNSNTLRVGEEGREFYFVGYYGPIHLN</sequence>
<evidence type="ECO:0000313" key="1">
    <source>
        <dbReference type="EnsemblMetazoa" id="CJA42954.1"/>
    </source>
</evidence>
<protein>
    <submittedName>
        <fullName evidence="1">Uncharacterized protein</fullName>
    </submittedName>
</protein>
<dbReference type="Gene3D" id="3.40.20.10">
    <property type="entry name" value="Severin"/>
    <property type="match status" value="1"/>
</dbReference>
<reference evidence="1" key="2">
    <citation type="submission" date="2022-06" db="UniProtKB">
        <authorList>
            <consortium name="EnsemblMetazoa"/>
        </authorList>
    </citation>
    <scope>IDENTIFICATION</scope>
    <source>
        <strain evidence="1">DF5081</strain>
    </source>
</reference>